<organism evidence="1 2">
    <name type="scientific">Dreissena polymorpha</name>
    <name type="common">Zebra mussel</name>
    <name type="synonym">Mytilus polymorpha</name>
    <dbReference type="NCBI Taxonomy" id="45954"/>
    <lineage>
        <taxon>Eukaryota</taxon>
        <taxon>Metazoa</taxon>
        <taxon>Spiralia</taxon>
        <taxon>Lophotrochozoa</taxon>
        <taxon>Mollusca</taxon>
        <taxon>Bivalvia</taxon>
        <taxon>Autobranchia</taxon>
        <taxon>Heteroconchia</taxon>
        <taxon>Euheterodonta</taxon>
        <taxon>Imparidentia</taxon>
        <taxon>Neoheterodontei</taxon>
        <taxon>Myida</taxon>
        <taxon>Dreissenoidea</taxon>
        <taxon>Dreissenidae</taxon>
        <taxon>Dreissena</taxon>
    </lineage>
</organism>
<accession>A0A9D4DFD9</accession>
<reference evidence="1" key="1">
    <citation type="journal article" date="2019" name="bioRxiv">
        <title>The Genome of the Zebra Mussel, Dreissena polymorpha: A Resource for Invasive Species Research.</title>
        <authorList>
            <person name="McCartney M.A."/>
            <person name="Auch B."/>
            <person name="Kono T."/>
            <person name="Mallez S."/>
            <person name="Zhang Y."/>
            <person name="Obille A."/>
            <person name="Becker A."/>
            <person name="Abrahante J.E."/>
            <person name="Garbe J."/>
            <person name="Badalamenti J.P."/>
            <person name="Herman A."/>
            <person name="Mangelson H."/>
            <person name="Liachko I."/>
            <person name="Sullivan S."/>
            <person name="Sone E.D."/>
            <person name="Koren S."/>
            <person name="Silverstein K.A.T."/>
            <person name="Beckman K.B."/>
            <person name="Gohl D.M."/>
        </authorList>
    </citation>
    <scope>NUCLEOTIDE SEQUENCE</scope>
    <source>
        <strain evidence="1">Duluth1</strain>
        <tissue evidence="1">Whole animal</tissue>
    </source>
</reference>
<name>A0A9D4DFD9_DREPO</name>
<keyword evidence="2" id="KW-1185">Reference proteome</keyword>
<protein>
    <submittedName>
        <fullName evidence="1">Uncharacterized protein</fullName>
    </submittedName>
</protein>
<proteinExistence type="predicted"/>
<evidence type="ECO:0000313" key="1">
    <source>
        <dbReference type="EMBL" id="KAH3747485.1"/>
    </source>
</evidence>
<evidence type="ECO:0000313" key="2">
    <source>
        <dbReference type="Proteomes" id="UP000828390"/>
    </source>
</evidence>
<gene>
    <name evidence="1" type="ORF">DPMN_181912</name>
</gene>
<comment type="caution">
    <text evidence="1">The sequence shown here is derived from an EMBL/GenBank/DDBJ whole genome shotgun (WGS) entry which is preliminary data.</text>
</comment>
<dbReference type="Proteomes" id="UP000828390">
    <property type="component" value="Unassembled WGS sequence"/>
</dbReference>
<dbReference type="EMBL" id="JAIWYP010000010">
    <property type="protein sequence ID" value="KAH3747485.1"/>
    <property type="molecule type" value="Genomic_DNA"/>
</dbReference>
<dbReference type="AlphaFoldDB" id="A0A9D4DFD9"/>
<reference evidence="1" key="2">
    <citation type="submission" date="2020-11" db="EMBL/GenBank/DDBJ databases">
        <authorList>
            <person name="McCartney M.A."/>
            <person name="Auch B."/>
            <person name="Kono T."/>
            <person name="Mallez S."/>
            <person name="Becker A."/>
            <person name="Gohl D.M."/>
            <person name="Silverstein K.A.T."/>
            <person name="Koren S."/>
            <person name="Bechman K.B."/>
            <person name="Herman A."/>
            <person name="Abrahante J.E."/>
            <person name="Garbe J."/>
        </authorList>
    </citation>
    <scope>NUCLEOTIDE SEQUENCE</scope>
    <source>
        <strain evidence="1">Duluth1</strain>
        <tissue evidence="1">Whole animal</tissue>
    </source>
</reference>
<sequence length="98" mass="11227">MLAADEVKDVLARTELCSHLIQLAQTNVQENAEYSEDNLQKVKMASDLLILLLTGGKYLINHHNRQRIHFQMQVLGLFACFHINLCKFYKGDKKIGLI</sequence>